<gene>
    <name evidence="1" type="ORF">SAMN05421503_2467</name>
</gene>
<accession>A0A285NYI9</accession>
<reference evidence="2" key="1">
    <citation type="submission" date="2017-09" db="EMBL/GenBank/DDBJ databases">
        <authorList>
            <person name="Varghese N."/>
            <person name="Submissions S."/>
        </authorList>
    </citation>
    <scope>NUCLEOTIDE SEQUENCE [LARGE SCALE GENOMIC DNA]</scope>
    <source>
        <strain evidence="2">CGMCC 1.8913</strain>
    </source>
</reference>
<name>A0A285NYI9_9BACI</name>
<proteinExistence type="predicted"/>
<sequence length="82" mass="9295">MADKIRVKITGVNFAYDSENVNVETAILKFELVDPMNQFYGNGSVNMPKEDYFTNTEGMPGLEKFTRAYLVSRFNDEAATTE</sequence>
<organism evidence="1 2">
    <name type="scientific">Terribacillus aidingensis</name>
    <dbReference type="NCBI Taxonomy" id="586416"/>
    <lineage>
        <taxon>Bacteria</taxon>
        <taxon>Bacillati</taxon>
        <taxon>Bacillota</taxon>
        <taxon>Bacilli</taxon>
        <taxon>Bacillales</taxon>
        <taxon>Bacillaceae</taxon>
        <taxon>Terribacillus</taxon>
    </lineage>
</organism>
<evidence type="ECO:0000313" key="1">
    <source>
        <dbReference type="EMBL" id="SNZ14545.1"/>
    </source>
</evidence>
<dbReference type="EMBL" id="OBEK01000003">
    <property type="protein sequence ID" value="SNZ14545.1"/>
    <property type="molecule type" value="Genomic_DNA"/>
</dbReference>
<keyword evidence="2" id="KW-1185">Reference proteome</keyword>
<evidence type="ECO:0000313" key="2">
    <source>
        <dbReference type="Proteomes" id="UP000219356"/>
    </source>
</evidence>
<dbReference type="AlphaFoldDB" id="A0A285NYI9"/>
<dbReference type="RefSeq" id="WP_097042536.1">
    <property type="nucleotide sequence ID" value="NZ_OBEK01000003.1"/>
</dbReference>
<dbReference type="Proteomes" id="UP000219356">
    <property type="component" value="Unassembled WGS sequence"/>
</dbReference>
<protein>
    <submittedName>
        <fullName evidence="1">Uncharacterized protein</fullName>
    </submittedName>
</protein>